<evidence type="ECO:0000256" key="1">
    <source>
        <dbReference type="SAM" id="MobiDB-lite"/>
    </source>
</evidence>
<gene>
    <name evidence="2" type="ORF">LABB0372_LOCUS48</name>
</gene>
<dbReference type="EMBL" id="HBHB01000091">
    <property type="protein sequence ID" value="CAD9648728.1"/>
    <property type="molecule type" value="Transcribed_RNA"/>
</dbReference>
<accession>A0A7S2QQI1</accession>
<name>A0A7S2QQI1_9APIC</name>
<protein>
    <submittedName>
        <fullName evidence="2">Uncharacterized protein</fullName>
    </submittedName>
</protein>
<proteinExistence type="predicted"/>
<feature type="compositionally biased region" description="Basic and acidic residues" evidence="1">
    <location>
        <begin position="77"/>
        <end position="91"/>
    </location>
</feature>
<organism evidence="2">
    <name type="scientific">Lankesteria abbotti</name>
    <dbReference type="NCBI Taxonomy" id="340204"/>
    <lineage>
        <taxon>Eukaryota</taxon>
        <taxon>Sar</taxon>
        <taxon>Alveolata</taxon>
        <taxon>Apicomplexa</taxon>
        <taxon>Conoidasida</taxon>
        <taxon>Gregarinasina</taxon>
        <taxon>Eugregarinorida</taxon>
        <taxon>Lecudinidae</taxon>
        <taxon>Lankesteria</taxon>
    </lineage>
</organism>
<dbReference type="AlphaFoldDB" id="A0A7S2QQI1"/>
<reference evidence="2" key="1">
    <citation type="submission" date="2021-01" db="EMBL/GenBank/DDBJ databases">
        <authorList>
            <person name="Corre E."/>
            <person name="Pelletier E."/>
            <person name="Niang G."/>
            <person name="Scheremetjew M."/>
            <person name="Finn R."/>
            <person name="Kale V."/>
            <person name="Holt S."/>
            <person name="Cochrane G."/>
            <person name="Meng A."/>
            <person name="Brown T."/>
            <person name="Cohen L."/>
        </authorList>
    </citation>
    <scope>NUCLEOTIDE SEQUENCE</scope>
    <source>
        <strain evidence="2">Grappler Inlet BC</strain>
    </source>
</reference>
<feature type="region of interest" description="Disordered" evidence="1">
    <location>
        <begin position="69"/>
        <end position="130"/>
    </location>
</feature>
<evidence type="ECO:0000313" key="2">
    <source>
        <dbReference type="EMBL" id="CAD9648728.1"/>
    </source>
</evidence>
<sequence length="130" mass="15018">MGGKLGPAKRQALDMQNELKAFEATITIESLKEEAIRHDIDDARFADDFESQQNLQRDLVKRLERLKLLRQHRRRDRPPEDDNHDQPMHDDSGDDDDNDDNGDDNGDDDNDDNGESGLDVFSLDWRAKRT</sequence>
<feature type="compositionally biased region" description="Acidic residues" evidence="1">
    <location>
        <begin position="92"/>
        <end position="114"/>
    </location>
</feature>